<dbReference type="STRING" id="78410.A0A0N8H7W3"/>
<dbReference type="OrthoDB" id="5598852at2759"/>
<evidence type="ECO:0000313" key="2">
    <source>
        <dbReference type="EMBL" id="KPM42892.1"/>
    </source>
</evidence>
<evidence type="ECO:0000256" key="1">
    <source>
        <dbReference type="SAM" id="MobiDB-lite"/>
    </source>
</evidence>
<protein>
    <submittedName>
        <fullName evidence="2">Uncharacterized protein</fullName>
    </submittedName>
</protein>
<comment type="caution">
    <text evidence="2">The sequence shown here is derived from an EMBL/GenBank/DDBJ whole genome shotgun (WGS) entry which is preliminary data.</text>
</comment>
<gene>
    <name evidence="2" type="ORF">AK830_g3708</name>
</gene>
<dbReference type="Proteomes" id="UP000050424">
    <property type="component" value="Unassembled WGS sequence"/>
</dbReference>
<proteinExistence type="predicted"/>
<dbReference type="EMBL" id="LKCW01000041">
    <property type="protein sequence ID" value="KPM42892.1"/>
    <property type="molecule type" value="Genomic_DNA"/>
</dbReference>
<reference evidence="2 3" key="1">
    <citation type="submission" date="2015-09" db="EMBL/GenBank/DDBJ databases">
        <title>Draft genome of a European isolate of the apple canker pathogen Neonectria ditissima.</title>
        <authorList>
            <person name="Gomez-Cortecero A."/>
            <person name="Harrison R.J."/>
            <person name="Armitage A.D."/>
        </authorList>
    </citation>
    <scope>NUCLEOTIDE SEQUENCE [LARGE SCALE GENOMIC DNA]</scope>
    <source>
        <strain evidence="2 3">R09/05</strain>
    </source>
</reference>
<evidence type="ECO:0000313" key="3">
    <source>
        <dbReference type="Proteomes" id="UP000050424"/>
    </source>
</evidence>
<feature type="compositionally biased region" description="Basic and acidic residues" evidence="1">
    <location>
        <begin position="132"/>
        <end position="155"/>
    </location>
</feature>
<organism evidence="2 3">
    <name type="scientific">Neonectria ditissima</name>
    <dbReference type="NCBI Taxonomy" id="78410"/>
    <lineage>
        <taxon>Eukaryota</taxon>
        <taxon>Fungi</taxon>
        <taxon>Dikarya</taxon>
        <taxon>Ascomycota</taxon>
        <taxon>Pezizomycotina</taxon>
        <taxon>Sordariomycetes</taxon>
        <taxon>Hypocreomycetidae</taxon>
        <taxon>Hypocreales</taxon>
        <taxon>Nectriaceae</taxon>
        <taxon>Neonectria</taxon>
    </lineage>
</organism>
<accession>A0A0N8H7W3</accession>
<feature type="region of interest" description="Disordered" evidence="1">
    <location>
        <begin position="132"/>
        <end position="171"/>
    </location>
</feature>
<dbReference type="AlphaFoldDB" id="A0A0N8H7W3"/>
<sequence>MNVALYSADDVITQFFTAHAPITKQQCDEYAASLTGEAGWHYYPNCDLLKDLFWRTFELATGELSAEEKELIQMASMTGLFLQYGFAWENGGREPVDLKTPLSGRLRLILFPPSTIEETEKLRKLLREEQRLREEHQHRPEAPKGRVLEEQHQRDNTSNVDFVMTRDMIPP</sequence>
<name>A0A0N8H7W3_9HYPO</name>
<keyword evidence="3" id="KW-1185">Reference proteome</keyword>